<gene>
    <name evidence="2" type="ORF">SBX37_21575</name>
    <name evidence="3" type="ORF">VIM7927_03407</name>
</gene>
<dbReference type="EMBL" id="FXXI01000008">
    <property type="protein sequence ID" value="SMS02093.1"/>
    <property type="molecule type" value="Genomic_DNA"/>
</dbReference>
<evidence type="ECO:0000313" key="4">
    <source>
        <dbReference type="Proteomes" id="UP000196125"/>
    </source>
</evidence>
<accession>A0A1Y6J1A7</accession>
<name>A0A1Y6J1A7_9VIBR</name>
<dbReference type="Proteomes" id="UP001283366">
    <property type="component" value="Unassembled WGS sequence"/>
</dbReference>
<evidence type="ECO:0000313" key="5">
    <source>
        <dbReference type="Proteomes" id="UP001283366"/>
    </source>
</evidence>
<dbReference type="EMBL" id="JAWRCO010000002">
    <property type="protein sequence ID" value="MDW6005465.1"/>
    <property type="molecule type" value="Genomic_DNA"/>
</dbReference>
<evidence type="ECO:0000256" key="1">
    <source>
        <dbReference type="SAM" id="MobiDB-lite"/>
    </source>
</evidence>
<dbReference type="OrthoDB" id="5853983at2"/>
<dbReference type="RefSeq" id="WP_087482120.1">
    <property type="nucleotide sequence ID" value="NZ_AP024884.1"/>
</dbReference>
<reference evidence="3 4" key="1">
    <citation type="submission" date="2017-05" db="EMBL/GenBank/DDBJ databases">
        <authorList>
            <person name="Song R."/>
            <person name="Chenine A.L."/>
            <person name="Ruprecht R.M."/>
        </authorList>
    </citation>
    <scope>NUCLEOTIDE SEQUENCE [LARGE SCALE GENOMIC DNA]</scope>
    <source>
        <strain evidence="3 4">CECT 7927</strain>
    </source>
</reference>
<protein>
    <submittedName>
        <fullName evidence="3">Uncharacterized protein</fullName>
    </submittedName>
</protein>
<reference evidence="2 5" key="2">
    <citation type="submission" date="2023-11" db="EMBL/GenBank/DDBJ databases">
        <title>Plant-associative lifestyle of Vibrio porteresiae and its evolutionary dynamics.</title>
        <authorList>
            <person name="Rameshkumar N."/>
            <person name="Kirti K."/>
        </authorList>
    </citation>
    <scope>NUCLEOTIDE SEQUENCE [LARGE SCALE GENOMIC DNA]</scope>
    <source>
        <strain evidence="2 5">MSSRF38</strain>
    </source>
</reference>
<organism evidence="3 4">
    <name type="scientific">Vibrio mangrovi</name>
    <dbReference type="NCBI Taxonomy" id="474394"/>
    <lineage>
        <taxon>Bacteria</taxon>
        <taxon>Pseudomonadati</taxon>
        <taxon>Pseudomonadota</taxon>
        <taxon>Gammaproteobacteria</taxon>
        <taxon>Vibrionales</taxon>
        <taxon>Vibrionaceae</taxon>
        <taxon>Vibrio</taxon>
    </lineage>
</organism>
<sequence length="290" mass="32599">MSQPAILIIVFLAVSLVVIVARAIILECINQRNTRQDAASVRPATPPTTKSIFSGTTPHEMTGEVALVLQENIQLPDSGWTEIEPPDGLIDKVIQAAQAVRTFSALSFQSTATEGVLQSWRIDCTKPDEAHVSQAIRDGEGYALDEWVSLHNQLFINTGIWFDIQDHSQIEERTTFNQYFMPENVVSELSDQHIEYVGRATIHENAYLFLQTSLIQSDPNTSVRLQLWLDAHTLFIQKRRLIVYENEQISAEDMTAYTQPQDSCSISAPDWINVNDGVITNTSVCIVEHW</sequence>
<feature type="region of interest" description="Disordered" evidence="1">
    <location>
        <begin position="36"/>
        <end position="56"/>
    </location>
</feature>
<feature type="compositionally biased region" description="Polar residues" evidence="1">
    <location>
        <begin position="47"/>
        <end position="56"/>
    </location>
</feature>
<proteinExistence type="predicted"/>
<evidence type="ECO:0000313" key="3">
    <source>
        <dbReference type="EMBL" id="SMS02093.1"/>
    </source>
</evidence>
<dbReference type="AlphaFoldDB" id="A0A1Y6J1A7"/>
<keyword evidence="5" id="KW-1185">Reference proteome</keyword>
<evidence type="ECO:0000313" key="2">
    <source>
        <dbReference type="EMBL" id="MDW6005465.1"/>
    </source>
</evidence>
<dbReference type="Proteomes" id="UP000196125">
    <property type="component" value="Unassembled WGS sequence"/>
</dbReference>